<reference evidence="7 8" key="1">
    <citation type="submission" date="2019-07" db="EMBL/GenBank/DDBJ databases">
        <title>Whole genome shotgun sequence of Novosphingobium sediminis NBRC 106119.</title>
        <authorList>
            <person name="Hosoyama A."/>
            <person name="Uohara A."/>
            <person name="Ohji S."/>
            <person name="Ichikawa N."/>
        </authorList>
    </citation>
    <scope>NUCLEOTIDE SEQUENCE [LARGE SCALE GENOMIC DNA]</scope>
    <source>
        <strain evidence="7 8">NBRC 106119</strain>
    </source>
</reference>
<dbReference type="Pfam" id="PF13462">
    <property type="entry name" value="Thioredoxin_4"/>
    <property type="match status" value="1"/>
</dbReference>
<feature type="domain" description="Thioredoxin-like fold" evidence="6">
    <location>
        <begin position="8"/>
        <end position="164"/>
    </location>
</feature>
<gene>
    <name evidence="7" type="ORF">NSE01_08550</name>
</gene>
<dbReference type="AlphaFoldDB" id="A0A512AHA1"/>
<evidence type="ECO:0000256" key="5">
    <source>
        <dbReference type="ARBA" id="ARBA00023284"/>
    </source>
</evidence>
<dbReference type="GO" id="GO:0016491">
    <property type="term" value="F:oxidoreductase activity"/>
    <property type="evidence" value="ECO:0007669"/>
    <property type="project" value="UniProtKB-KW"/>
</dbReference>
<evidence type="ECO:0000313" key="8">
    <source>
        <dbReference type="Proteomes" id="UP000321464"/>
    </source>
</evidence>
<keyword evidence="2" id="KW-0732">Signal</keyword>
<organism evidence="7 8">
    <name type="scientific">Novosphingobium sediminis</name>
    <dbReference type="NCBI Taxonomy" id="707214"/>
    <lineage>
        <taxon>Bacteria</taxon>
        <taxon>Pseudomonadati</taxon>
        <taxon>Pseudomonadota</taxon>
        <taxon>Alphaproteobacteria</taxon>
        <taxon>Sphingomonadales</taxon>
        <taxon>Sphingomonadaceae</taxon>
        <taxon>Novosphingobium</taxon>
    </lineage>
</organism>
<dbReference type="Gene3D" id="3.40.30.10">
    <property type="entry name" value="Glutaredoxin"/>
    <property type="match status" value="1"/>
</dbReference>
<keyword evidence="4" id="KW-1015">Disulfide bond</keyword>
<dbReference type="EMBL" id="BJYR01000006">
    <property type="protein sequence ID" value="GEN99022.1"/>
    <property type="molecule type" value="Genomic_DNA"/>
</dbReference>
<name>A0A512AHA1_9SPHN</name>
<evidence type="ECO:0000256" key="4">
    <source>
        <dbReference type="ARBA" id="ARBA00023157"/>
    </source>
</evidence>
<evidence type="ECO:0000256" key="3">
    <source>
        <dbReference type="ARBA" id="ARBA00023002"/>
    </source>
</evidence>
<evidence type="ECO:0000256" key="2">
    <source>
        <dbReference type="ARBA" id="ARBA00022729"/>
    </source>
</evidence>
<comment type="similarity">
    <text evidence="1">Belongs to the thioredoxin family. DsbA subfamily.</text>
</comment>
<dbReference type="InterPro" id="IPR012336">
    <property type="entry name" value="Thioredoxin-like_fold"/>
</dbReference>
<evidence type="ECO:0000313" key="7">
    <source>
        <dbReference type="EMBL" id="GEN99022.1"/>
    </source>
</evidence>
<keyword evidence="8" id="KW-1185">Reference proteome</keyword>
<dbReference type="InterPro" id="IPR036249">
    <property type="entry name" value="Thioredoxin-like_sf"/>
</dbReference>
<dbReference type="PANTHER" id="PTHR13887:SF14">
    <property type="entry name" value="DISULFIDE BOND FORMATION PROTEIN D"/>
    <property type="match status" value="1"/>
</dbReference>
<dbReference type="Proteomes" id="UP000321464">
    <property type="component" value="Unassembled WGS sequence"/>
</dbReference>
<protein>
    <recommendedName>
        <fullName evidence="6">Thioredoxin-like fold domain-containing protein</fullName>
    </recommendedName>
</protein>
<accession>A0A512AHA1</accession>
<evidence type="ECO:0000256" key="1">
    <source>
        <dbReference type="ARBA" id="ARBA00005791"/>
    </source>
</evidence>
<proteinExistence type="inferred from homology"/>
<sequence>MAPVDATREPVYGQPASDFSVIVWLDPECPYCKMLGRTPEKVVDASGGRVNLAVRLLPLPMHGRAAFVAAATAICVSRQAPAAGYYRFLDRYMELTGTNGAGLPATAGTSVEALAREAGVKDMAALDTCVHSQDTIQLLGQEFNAATAAGVTGTPAIVVRDNRTGAIAMTEGAIPASEINGVIRTLGAKGAD</sequence>
<dbReference type="SUPFAM" id="SSF52833">
    <property type="entry name" value="Thioredoxin-like"/>
    <property type="match status" value="1"/>
</dbReference>
<evidence type="ECO:0000259" key="6">
    <source>
        <dbReference type="Pfam" id="PF13462"/>
    </source>
</evidence>
<keyword evidence="5" id="KW-0676">Redox-active center</keyword>
<keyword evidence="3" id="KW-0560">Oxidoreductase</keyword>
<dbReference type="PANTHER" id="PTHR13887">
    <property type="entry name" value="GLUTATHIONE S-TRANSFERASE KAPPA"/>
    <property type="match status" value="1"/>
</dbReference>
<comment type="caution">
    <text evidence="7">The sequence shown here is derived from an EMBL/GenBank/DDBJ whole genome shotgun (WGS) entry which is preliminary data.</text>
</comment>